<comment type="cofactor">
    <cofactor evidence="2">
        <name>Cu cation</name>
        <dbReference type="ChEBI" id="CHEBI:23378"/>
    </cofactor>
</comment>
<dbReference type="AlphaFoldDB" id="A0AAD9S0V3"/>
<comment type="caution">
    <text evidence="17">The sequence shown here is derived from an EMBL/GenBank/DDBJ whole genome shotgun (WGS) entry which is preliminary data.</text>
</comment>
<organism evidence="17 18">
    <name type="scientific">Phomopsis amygdali</name>
    <name type="common">Fusicoccum amygdali</name>
    <dbReference type="NCBI Taxonomy" id="1214568"/>
    <lineage>
        <taxon>Eukaryota</taxon>
        <taxon>Fungi</taxon>
        <taxon>Dikarya</taxon>
        <taxon>Ascomycota</taxon>
        <taxon>Pezizomycotina</taxon>
        <taxon>Sordariomycetes</taxon>
        <taxon>Sordariomycetidae</taxon>
        <taxon>Diaporthales</taxon>
        <taxon>Diaporthaceae</taxon>
        <taxon>Diaporthe</taxon>
    </lineage>
</organism>
<evidence type="ECO:0000313" key="17">
    <source>
        <dbReference type="EMBL" id="KAK2595983.1"/>
    </source>
</evidence>
<comment type="similarity">
    <text evidence="3">Belongs to the multicopper oxidase family.</text>
</comment>
<evidence type="ECO:0000256" key="1">
    <source>
        <dbReference type="ARBA" id="ARBA00000349"/>
    </source>
</evidence>
<evidence type="ECO:0000256" key="13">
    <source>
        <dbReference type="SAM" id="SignalP"/>
    </source>
</evidence>
<gene>
    <name evidence="17" type="ORF">N8I77_013495</name>
</gene>
<feature type="signal peptide" evidence="13">
    <location>
        <begin position="1"/>
        <end position="19"/>
    </location>
</feature>
<evidence type="ECO:0000256" key="10">
    <source>
        <dbReference type="ARBA" id="ARBA00023157"/>
    </source>
</evidence>
<feature type="chain" id="PRO_5042185205" description="laccase" evidence="13">
    <location>
        <begin position="20"/>
        <end position="564"/>
    </location>
</feature>
<evidence type="ECO:0000256" key="3">
    <source>
        <dbReference type="ARBA" id="ARBA00010609"/>
    </source>
</evidence>
<keyword evidence="10" id="KW-1015">Disulfide bond</keyword>
<reference evidence="17" key="1">
    <citation type="submission" date="2023-06" db="EMBL/GenBank/DDBJ databases">
        <authorList>
            <person name="Noh H."/>
        </authorList>
    </citation>
    <scope>NUCLEOTIDE SEQUENCE</scope>
    <source>
        <strain evidence="17">DUCC20226</strain>
    </source>
</reference>
<dbReference type="GO" id="GO:0052716">
    <property type="term" value="F:hydroquinone:oxygen oxidoreductase activity"/>
    <property type="evidence" value="ECO:0007669"/>
    <property type="project" value="UniProtKB-EC"/>
</dbReference>
<dbReference type="FunFam" id="2.60.40.420:FF:000021">
    <property type="entry name" value="Extracellular dihydrogeodin oxidase/laccase"/>
    <property type="match status" value="1"/>
</dbReference>
<evidence type="ECO:0000256" key="6">
    <source>
        <dbReference type="ARBA" id="ARBA00022729"/>
    </source>
</evidence>
<dbReference type="GO" id="GO:0046274">
    <property type="term" value="P:lignin catabolic process"/>
    <property type="evidence" value="ECO:0007669"/>
    <property type="project" value="UniProtKB-KW"/>
</dbReference>
<evidence type="ECO:0000256" key="11">
    <source>
        <dbReference type="ARBA" id="ARBA00023180"/>
    </source>
</evidence>
<protein>
    <recommendedName>
        <fullName evidence="4">laccase</fullName>
        <ecNumber evidence="4">1.10.3.2</ecNumber>
    </recommendedName>
</protein>
<evidence type="ECO:0000256" key="5">
    <source>
        <dbReference type="ARBA" id="ARBA00022723"/>
    </source>
</evidence>
<evidence type="ECO:0000256" key="2">
    <source>
        <dbReference type="ARBA" id="ARBA00001935"/>
    </source>
</evidence>
<evidence type="ECO:0000313" key="18">
    <source>
        <dbReference type="Proteomes" id="UP001265746"/>
    </source>
</evidence>
<dbReference type="PANTHER" id="PTHR11709">
    <property type="entry name" value="MULTI-COPPER OXIDASE"/>
    <property type="match status" value="1"/>
</dbReference>
<feature type="domain" description="Plastocyanin-like" evidence="14">
    <location>
        <begin position="196"/>
        <end position="338"/>
    </location>
</feature>
<keyword evidence="8" id="KW-0560">Oxidoreductase</keyword>
<evidence type="ECO:0000259" key="14">
    <source>
        <dbReference type="Pfam" id="PF00394"/>
    </source>
</evidence>
<dbReference type="GO" id="GO:0005507">
    <property type="term" value="F:copper ion binding"/>
    <property type="evidence" value="ECO:0007669"/>
    <property type="project" value="InterPro"/>
</dbReference>
<dbReference type="InterPro" id="IPR011707">
    <property type="entry name" value="Cu-oxidase-like_N"/>
</dbReference>
<feature type="domain" description="Plastocyanin-like" evidence="16">
    <location>
        <begin position="70"/>
        <end position="184"/>
    </location>
</feature>
<keyword evidence="7" id="KW-0677">Repeat</keyword>
<keyword evidence="9" id="KW-0186">Copper</keyword>
<dbReference type="CDD" id="cd13901">
    <property type="entry name" value="CuRO_3_MaLCC_like"/>
    <property type="match status" value="1"/>
</dbReference>
<dbReference type="FunFam" id="2.60.40.420:FF:000046">
    <property type="entry name" value="Multicopper oxidase"/>
    <property type="match status" value="1"/>
</dbReference>
<keyword evidence="6 13" id="KW-0732">Signal</keyword>
<dbReference type="CDD" id="cd13880">
    <property type="entry name" value="CuRO_2_MaLCC_like"/>
    <property type="match status" value="1"/>
</dbReference>
<dbReference type="InterPro" id="IPR011706">
    <property type="entry name" value="Cu-oxidase_C"/>
</dbReference>
<evidence type="ECO:0000256" key="7">
    <source>
        <dbReference type="ARBA" id="ARBA00022737"/>
    </source>
</evidence>
<dbReference type="Pfam" id="PF07731">
    <property type="entry name" value="Cu-oxidase_2"/>
    <property type="match status" value="1"/>
</dbReference>
<dbReference type="EMBL" id="JAUJFL010000012">
    <property type="protein sequence ID" value="KAK2595983.1"/>
    <property type="molecule type" value="Genomic_DNA"/>
</dbReference>
<evidence type="ECO:0000259" key="15">
    <source>
        <dbReference type="Pfam" id="PF07731"/>
    </source>
</evidence>
<dbReference type="Gene3D" id="2.60.40.420">
    <property type="entry name" value="Cupredoxins - blue copper proteins"/>
    <property type="match status" value="3"/>
</dbReference>
<dbReference type="SUPFAM" id="SSF49503">
    <property type="entry name" value="Cupredoxins"/>
    <property type="match status" value="3"/>
</dbReference>
<evidence type="ECO:0000259" key="16">
    <source>
        <dbReference type="Pfam" id="PF07732"/>
    </source>
</evidence>
<dbReference type="CDD" id="cd13854">
    <property type="entry name" value="CuRO_1_MaLCC_like"/>
    <property type="match status" value="1"/>
</dbReference>
<proteinExistence type="inferred from homology"/>
<dbReference type="PANTHER" id="PTHR11709:SF502">
    <property type="entry name" value="MULTICOPPER OXIDASE"/>
    <property type="match status" value="1"/>
</dbReference>
<keyword evidence="12" id="KW-0439">Lignin degradation</keyword>
<feature type="domain" description="Plastocyanin-like" evidence="15">
    <location>
        <begin position="409"/>
        <end position="526"/>
    </location>
</feature>
<comment type="catalytic activity">
    <reaction evidence="1">
        <text>4 hydroquinone + O2 = 4 benzosemiquinone + 2 H2O</text>
        <dbReference type="Rhea" id="RHEA:11276"/>
        <dbReference type="ChEBI" id="CHEBI:15377"/>
        <dbReference type="ChEBI" id="CHEBI:15379"/>
        <dbReference type="ChEBI" id="CHEBI:17594"/>
        <dbReference type="ChEBI" id="CHEBI:17977"/>
        <dbReference type="EC" id="1.10.3.2"/>
    </reaction>
</comment>
<dbReference type="InterPro" id="IPR008972">
    <property type="entry name" value="Cupredoxin"/>
</dbReference>
<evidence type="ECO:0000256" key="4">
    <source>
        <dbReference type="ARBA" id="ARBA00012297"/>
    </source>
</evidence>
<dbReference type="Pfam" id="PF07732">
    <property type="entry name" value="Cu-oxidase_3"/>
    <property type="match status" value="1"/>
</dbReference>
<dbReference type="Pfam" id="PF00394">
    <property type="entry name" value="Cu-oxidase"/>
    <property type="match status" value="1"/>
</dbReference>
<keyword evidence="11" id="KW-0325">Glycoprotein</keyword>
<keyword evidence="5" id="KW-0479">Metal-binding</keyword>
<dbReference type="FunFam" id="2.60.40.420:FF:000038">
    <property type="entry name" value="Extracellular dihydrogeodin oxidase/laccase"/>
    <property type="match status" value="1"/>
</dbReference>
<dbReference type="EC" id="1.10.3.2" evidence="4"/>
<sequence length="564" mass="61920">MFGSIFVLSSLIALPGVLGAATAPGSSSRAAACVNSPSTRSCWSDGFDISTNYYESVPDTGVTREYWFNIENGTASPDGVEIPVQTINGSLPGPTIMADWGDWVVVHVTNALQTNGTSLHFHGIRQNWTDYMDGTASVTQCPIAPGNSFTYKWRATQYGSGWYHSHFYVQAWDGVFGGIVINGPATANYDEDLGNLFLNDWYHDTADNLVLQAATGGPPTAVNGLINGTNTYNESGSRFETSFEAGKRYRLRLVNAAADQHFRFMIDNHTLEVISTDFVPIVPYNTTDVSIGMGQRYDVIVEAKDLTEGNFWLRAIPQETCSEFSDGDNVKGIVRYGNSTEDPTTSAYSYTDSCDDEDSTNLVPYLSIDVSDAADVETSSDAGLQVADNALLWTMGGYTFVSEWEYPTVLQVLDGNDTWDEQQRIIELPEADQWVYFVISSAFAQAHPMHLHGHDFWVLGSGYGKFSNTTSNLTLTNAPRRDVVMLPASGWVVIAFKTDNPGAWLMHCHISWHTSEGFGVQLLERESEMRTSPDVLDYDAINSTCAAWSSYAAAQEVVQHDSGI</sequence>
<accession>A0AAD9S0V3</accession>
<dbReference type="InterPro" id="IPR001117">
    <property type="entry name" value="Cu-oxidase_2nd"/>
</dbReference>
<keyword evidence="18" id="KW-1185">Reference proteome</keyword>
<evidence type="ECO:0000256" key="9">
    <source>
        <dbReference type="ARBA" id="ARBA00023008"/>
    </source>
</evidence>
<name>A0AAD9S0V3_PHOAM</name>
<evidence type="ECO:0000256" key="12">
    <source>
        <dbReference type="ARBA" id="ARBA00023185"/>
    </source>
</evidence>
<dbReference type="InterPro" id="IPR045087">
    <property type="entry name" value="Cu-oxidase_fam"/>
</dbReference>
<evidence type="ECO:0000256" key="8">
    <source>
        <dbReference type="ARBA" id="ARBA00023002"/>
    </source>
</evidence>
<dbReference type="Proteomes" id="UP001265746">
    <property type="component" value="Unassembled WGS sequence"/>
</dbReference>